<name>A0A8J7DD19_9CYAN</name>
<reference evidence="10" key="1">
    <citation type="submission" date="2020-10" db="EMBL/GenBank/DDBJ databases">
        <authorList>
            <person name="Castelo-Branco R."/>
            <person name="Eusebio N."/>
            <person name="Adriana R."/>
            <person name="Vieira A."/>
            <person name="Brugerolle De Fraissinette N."/>
            <person name="Rezende De Castro R."/>
            <person name="Schneider M.P."/>
            <person name="Vasconcelos V."/>
            <person name="Leao P.N."/>
        </authorList>
    </citation>
    <scope>NUCLEOTIDE SEQUENCE</scope>
    <source>
        <strain evidence="10">LEGE 07310</strain>
    </source>
</reference>
<gene>
    <name evidence="10" type="ORF">IQ241_13330</name>
</gene>
<dbReference type="InterPro" id="IPR058982">
    <property type="entry name" value="Beta-barrel_AprE"/>
</dbReference>
<feature type="domain" description="Multidrug resistance protein MdtA-like barrel-sandwich hybrid" evidence="8">
    <location>
        <begin position="97"/>
        <end position="134"/>
    </location>
</feature>
<feature type="coiled-coil region" evidence="6">
    <location>
        <begin position="213"/>
        <end position="247"/>
    </location>
</feature>
<dbReference type="InterPro" id="IPR050739">
    <property type="entry name" value="MFP"/>
</dbReference>
<evidence type="ECO:0000259" key="8">
    <source>
        <dbReference type="Pfam" id="PF25917"/>
    </source>
</evidence>
<evidence type="ECO:0000313" key="11">
    <source>
        <dbReference type="Proteomes" id="UP000636505"/>
    </source>
</evidence>
<comment type="subcellular location">
    <subcellularLocation>
        <location evidence="1">Membrane</location>
        <topology evidence="1">Single-pass membrane protein</topology>
    </subcellularLocation>
</comment>
<sequence length="515" mass="56666">MTLTGGHYEANGHKPADVPQAALEPEAAPAAQPKRPPKAEKFEHPLMMQQSPFWSRTILWSLMAAVTAALTWACTAQIEEAIPAQGKLEPQGTVKRIQSPVNGVVKEVFVKEGQQVEPGDLLLQIDPTTAQAQLASLQQIRLALTQENQFYQAQMQGNAIAAVAVEIPSQFLTLTQNRAELVAENQLFRTQLKGSTAGMALSPLQAERLQFSQAESETRATAARLEADQAERQLAQTQAKLASARNTLALNQSILREVDPLAQAGAISRIQYLKQQQEVEMNQSEVNQLIEEAARLRLSITEANTKVENVWATDRKDLSTRMAQNDQSVAEIDSQLSKAIVENNKRMAEIDSQISQAQQTLTYGDLRATTAGTVFELKATSPGFVVNTTEPVLEIVPNEALVAKISITNQDIGFVEAGMAVDVRIDSFPFSEFGDIEGKLVWIGSDALPPTQIQPLYTFPAKIEIDQQSLRVKGREIQLQSGMSVSVNIKVRERRAITIFTSQFTKMGDRLQQVR</sequence>
<feature type="region of interest" description="Disordered" evidence="7">
    <location>
        <begin position="25"/>
        <end position="44"/>
    </location>
</feature>
<evidence type="ECO:0000259" key="9">
    <source>
        <dbReference type="Pfam" id="PF26002"/>
    </source>
</evidence>
<dbReference type="Pfam" id="PF25917">
    <property type="entry name" value="BSH_RND"/>
    <property type="match status" value="1"/>
</dbReference>
<proteinExistence type="inferred from homology"/>
<comment type="caution">
    <text evidence="10">The sequence shown here is derived from an EMBL/GenBank/DDBJ whole genome shotgun (WGS) entry which is preliminary data.</text>
</comment>
<protein>
    <submittedName>
        <fullName evidence="10">HlyD family efflux transporter periplasmic adaptor subunit</fullName>
    </submittedName>
</protein>
<dbReference type="PANTHER" id="PTHR30386">
    <property type="entry name" value="MEMBRANE FUSION SUBUNIT OF EMRAB-TOLC MULTIDRUG EFFLUX PUMP"/>
    <property type="match status" value="1"/>
</dbReference>
<keyword evidence="3" id="KW-0812">Transmembrane</keyword>
<dbReference type="Pfam" id="PF26002">
    <property type="entry name" value="Beta-barrel_AprE"/>
    <property type="match status" value="1"/>
</dbReference>
<evidence type="ECO:0000256" key="7">
    <source>
        <dbReference type="SAM" id="MobiDB-lite"/>
    </source>
</evidence>
<dbReference type="SUPFAM" id="SSF111369">
    <property type="entry name" value="HlyD-like secretion proteins"/>
    <property type="match status" value="1"/>
</dbReference>
<dbReference type="RefSeq" id="WP_193907929.1">
    <property type="nucleotide sequence ID" value="NZ_JADEXG010000029.1"/>
</dbReference>
<dbReference type="AlphaFoldDB" id="A0A8J7DD19"/>
<keyword evidence="4" id="KW-1133">Transmembrane helix</keyword>
<evidence type="ECO:0000256" key="6">
    <source>
        <dbReference type="SAM" id="Coils"/>
    </source>
</evidence>
<dbReference type="EMBL" id="JADEXG010000029">
    <property type="protein sequence ID" value="MBE9078263.1"/>
    <property type="molecule type" value="Genomic_DNA"/>
</dbReference>
<dbReference type="Proteomes" id="UP000636505">
    <property type="component" value="Unassembled WGS sequence"/>
</dbReference>
<organism evidence="10 11">
    <name type="scientific">Vasconcelosia minhoensis LEGE 07310</name>
    <dbReference type="NCBI Taxonomy" id="915328"/>
    <lineage>
        <taxon>Bacteria</taxon>
        <taxon>Bacillati</taxon>
        <taxon>Cyanobacteriota</taxon>
        <taxon>Cyanophyceae</taxon>
        <taxon>Nodosilineales</taxon>
        <taxon>Cymatolegaceae</taxon>
        <taxon>Vasconcelosia</taxon>
        <taxon>Vasconcelosia minhoensis</taxon>
    </lineage>
</organism>
<dbReference type="PANTHER" id="PTHR30386:SF26">
    <property type="entry name" value="TRANSPORT PROTEIN COMB"/>
    <property type="match status" value="1"/>
</dbReference>
<dbReference type="SUPFAM" id="SSF56954">
    <property type="entry name" value="Outer membrane efflux proteins (OEP)"/>
    <property type="match status" value="1"/>
</dbReference>
<keyword evidence="6" id="KW-0175">Coiled coil</keyword>
<evidence type="ECO:0000256" key="2">
    <source>
        <dbReference type="ARBA" id="ARBA00009477"/>
    </source>
</evidence>
<dbReference type="Gene3D" id="2.40.30.170">
    <property type="match status" value="1"/>
</dbReference>
<dbReference type="InterPro" id="IPR058625">
    <property type="entry name" value="MdtA-like_BSH"/>
</dbReference>
<evidence type="ECO:0000256" key="4">
    <source>
        <dbReference type="ARBA" id="ARBA00022989"/>
    </source>
</evidence>
<dbReference type="GO" id="GO:0016020">
    <property type="term" value="C:membrane"/>
    <property type="evidence" value="ECO:0007669"/>
    <property type="project" value="UniProtKB-SubCell"/>
</dbReference>
<dbReference type="Gene3D" id="2.40.50.100">
    <property type="match status" value="1"/>
</dbReference>
<comment type="similarity">
    <text evidence="2">Belongs to the membrane fusion protein (MFP) (TC 8.A.1) family.</text>
</comment>
<evidence type="ECO:0000313" key="10">
    <source>
        <dbReference type="EMBL" id="MBE9078263.1"/>
    </source>
</evidence>
<feature type="domain" description="AprE-like beta-barrel" evidence="9">
    <location>
        <begin position="401"/>
        <end position="491"/>
    </location>
</feature>
<keyword evidence="11" id="KW-1185">Reference proteome</keyword>
<keyword evidence="5" id="KW-0472">Membrane</keyword>
<dbReference type="PRINTS" id="PR01490">
    <property type="entry name" value="RTXTOXIND"/>
</dbReference>
<accession>A0A8J7DD19</accession>
<evidence type="ECO:0000256" key="5">
    <source>
        <dbReference type="ARBA" id="ARBA00023136"/>
    </source>
</evidence>
<evidence type="ECO:0000256" key="1">
    <source>
        <dbReference type="ARBA" id="ARBA00004167"/>
    </source>
</evidence>
<feature type="coiled-coil region" evidence="6">
    <location>
        <begin position="272"/>
        <end position="306"/>
    </location>
</feature>
<evidence type="ECO:0000256" key="3">
    <source>
        <dbReference type="ARBA" id="ARBA00022692"/>
    </source>
</evidence>